<proteinExistence type="predicted"/>
<evidence type="ECO:0000313" key="4">
    <source>
        <dbReference type="Proteomes" id="UP000694404"/>
    </source>
</evidence>
<dbReference type="InterPro" id="IPR029265">
    <property type="entry name" value="TMEM51"/>
</dbReference>
<dbReference type="Pfam" id="PF15345">
    <property type="entry name" value="TMEM51"/>
    <property type="match status" value="1"/>
</dbReference>
<evidence type="ECO:0000256" key="2">
    <source>
        <dbReference type="SAM" id="Phobius"/>
    </source>
</evidence>
<dbReference type="GeneTree" id="ENSGT00390000009278"/>
<keyword evidence="2" id="KW-0812">Transmembrane</keyword>
<dbReference type="AlphaFoldDB" id="A0A8C0J8A7"/>
<keyword evidence="2" id="KW-1133">Transmembrane helix</keyword>
<evidence type="ECO:0000313" key="3">
    <source>
        <dbReference type="Ensembl" id="ENSCABP00000027697.1"/>
    </source>
</evidence>
<keyword evidence="2" id="KW-0472">Membrane</keyword>
<organism evidence="3 4">
    <name type="scientific">Chelonoidis abingdonii</name>
    <name type="common">Abingdon island giant tortoise</name>
    <name type="synonym">Testudo abingdonii</name>
    <dbReference type="NCBI Taxonomy" id="106734"/>
    <lineage>
        <taxon>Eukaryota</taxon>
        <taxon>Metazoa</taxon>
        <taxon>Chordata</taxon>
        <taxon>Craniata</taxon>
        <taxon>Vertebrata</taxon>
        <taxon>Euteleostomi</taxon>
        <taxon>Archelosauria</taxon>
        <taxon>Testudinata</taxon>
        <taxon>Testudines</taxon>
        <taxon>Cryptodira</taxon>
        <taxon>Durocryptodira</taxon>
        <taxon>Testudinoidea</taxon>
        <taxon>Testudinidae</taxon>
        <taxon>Chelonoidis</taxon>
    </lineage>
</organism>
<reference evidence="3" key="2">
    <citation type="submission" date="2025-09" db="UniProtKB">
        <authorList>
            <consortium name="Ensembl"/>
        </authorList>
    </citation>
    <scope>IDENTIFICATION</scope>
</reference>
<accession>A0A8C0J8A7</accession>
<dbReference type="PANTHER" id="PTHR16015">
    <property type="entry name" value="TRANSMEMBRANE PROTEIN 51"/>
    <property type="match status" value="1"/>
</dbReference>
<keyword evidence="4" id="KW-1185">Reference proteome</keyword>
<dbReference type="Proteomes" id="UP000694404">
    <property type="component" value="Unplaced"/>
</dbReference>
<reference evidence="3" key="1">
    <citation type="submission" date="2025-08" db="UniProtKB">
        <authorList>
            <consortium name="Ensembl"/>
        </authorList>
    </citation>
    <scope>IDENTIFICATION</scope>
</reference>
<gene>
    <name evidence="3" type="primary">TMEM51</name>
</gene>
<protein>
    <submittedName>
        <fullName evidence="3">Transmembrane protein 51</fullName>
    </submittedName>
</protein>
<feature type="compositionally biased region" description="Polar residues" evidence="1">
    <location>
        <begin position="98"/>
        <end position="108"/>
    </location>
</feature>
<dbReference type="Ensembl" id="ENSCABT00000030340.1">
    <property type="protein sequence ID" value="ENSCABP00000027697.1"/>
    <property type="gene ID" value="ENSCABG00000020360.1"/>
</dbReference>
<dbReference type="PANTHER" id="PTHR16015:SF0">
    <property type="entry name" value="TRANSMEMBRANE PROTEIN 51"/>
    <property type="match status" value="1"/>
</dbReference>
<evidence type="ECO:0000256" key="1">
    <source>
        <dbReference type="SAM" id="MobiDB-lite"/>
    </source>
</evidence>
<dbReference type="OMA" id="SSNPEYD"/>
<feature type="transmembrane region" description="Helical" evidence="2">
    <location>
        <begin position="12"/>
        <end position="34"/>
    </location>
</feature>
<feature type="transmembrane region" description="Helical" evidence="2">
    <location>
        <begin position="68"/>
        <end position="88"/>
    </location>
</feature>
<feature type="region of interest" description="Disordered" evidence="1">
    <location>
        <begin position="95"/>
        <end position="121"/>
    </location>
</feature>
<name>A0A8C0J8A7_CHEAB</name>
<sequence length="133" mass="14714">MMAQSRSNGSYYALTAIGLGMLVLGIIMAVWNLVPGFGHTDKPPSSAGNSSNPEYDGGGILKSKTFSVAYVLVGAGVLLLLLSICLNVRDRKKKRQNENIARIQQGTSAEPRHQEDRMMRHHRDTMFPVMRRL</sequence>